<comment type="caution">
    <text evidence="3">The sequence shown here is derived from an EMBL/GenBank/DDBJ whole genome shotgun (WGS) entry which is preliminary data.</text>
</comment>
<protein>
    <recommendedName>
        <fullName evidence="2">Arc-like DNA binding domain-containing protein</fullName>
    </recommendedName>
</protein>
<dbReference type="AlphaFoldDB" id="A0A0D6NND6"/>
<keyword evidence="4" id="KW-1185">Reference proteome</keyword>
<dbReference type="InterPro" id="IPR013321">
    <property type="entry name" value="Arc_rbn_hlx_hlx"/>
</dbReference>
<dbReference type="InterPro" id="IPR010985">
    <property type="entry name" value="Ribbon_hlx_hlx"/>
</dbReference>
<dbReference type="Proteomes" id="UP000032670">
    <property type="component" value="Unassembled WGS sequence"/>
</dbReference>
<organism evidence="3 4">
    <name type="scientific">Acetobacter orientalis</name>
    <dbReference type="NCBI Taxonomy" id="146474"/>
    <lineage>
        <taxon>Bacteria</taxon>
        <taxon>Pseudomonadati</taxon>
        <taxon>Pseudomonadota</taxon>
        <taxon>Alphaproteobacteria</taxon>
        <taxon>Acetobacterales</taxon>
        <taxon>Acetobacteraceae</taxon>
        <taxon>Acetobacter</taxon>
    </lineage>
</organism>
<sequence>MAKDDPQFRIRMPADLKRRAEEAAGQNHRSLNAEIVQRVADSFDPASMVGRLDDAERGLAELLAKAILAHEAQGRRGQEAATAEEAAWLNLWRDMNETQRRMALAMLKGAMDFNAS</sequence>
<evidence type="ECO:0000256" key="1">
    <source>
        <dbReference type="SAM" id="MobiDB-lite"/>
    </source>
</evidence>
<accession>A0A0D6NND6</accession>
<proteinExistence type="predicted"/>
<reference evidence="3 4" key="1">
    <citation type="submission" date="2012-11" db="EMBL/GenBank/DDBJ databases">
        <title>Whole genome sequence of Acetobacter orientalis 21F-2.</title>
        <authorList>
            <person name="Azuma Y."/>
            <person name="Higashiura N."/>
            <person name="Hirakawa H."/>
            <person name="Matsushita K."/>
        </authorList>
    </citation>
    <scope>NUCLEOTIDE SEQUENCE [LARGE SCALE GENOMIC DNA]</scope>
    <source>
        <strain evidence="3 4">21F-2</strain>
    </source>
</reference>
<dbReference type="Pfam" id="PF03869">
    <property type="entry name" value="Arc"/>
    <property type="match status" value="1"/>
</dbReference>
<dbReference type="EMBL" id="BAMX01000031">
    <property type="protein sequence ID" value="GAN66916.1"/>
    <property type="molecule type" value="Genomic_DNA"/>
</dbReference>
<accession>A0A6N3SWG9</accession>
<evidence type="ECO:0000313" key="3">
    <source>
        <dbReference type="EMBL" id="GAN66916.1"/>
    </source>
</evidence>
<dbReference type="InterPro" id="IPR005569">
    <property type="entry name" value="Arc_DNA-bd_dom"/>
</dbReference>
<dbReference type="GeneID" id="76205051"/>
<dbReference type="GO" id="GO:0003677">
    <property type="term" value="F:DNA binding"/>
    <property type="evidence" value="ECO:0007669"/>
    <property type="project" value="InterPro"/>
</dbReference>
<name>A0A0D6NND6_9PROT</name>
<evidence type="ECO:0000313" key="4">
    <source>
        <dbReference type="Proteomes" id="UP000032670"/>
    </source>
</evidence>
<dbReference type="Gene3D" id="1.10.1220.10">
    <property type="entry name" value="Met repressor-like"/>
    <property type="match status" value="1"/>
</dbReference>
<dbReference type="RefSeq" id="WP_048841955.1">
    <property type="nucleotide sequence ID" value="NZ_BAMX01000031.1"/>
</dbReference>
<feature type="domain" description="Arc-like DNA binding" evidence="2">
    <location>
        <begin position="2"/>
        <end position="49"/>
    </location>
</feature>
<evidence type="ECO:0000259" key="2">
    <source>
        <dbReference type="Pfam" id="PF03869"/>
    </source>
</evidence>
<dbReference type="GO" id="GO:0006355">
    <property type="term" value="P:regulation of DNA-templated transcription"/>
    <property type="evidence" value="ECO:0007669"/>
    <property type="project" value="InterPro"/>
</dbReference>
<feature type="region of interest" description="Disordered" evidence="1">
    <location>
        <begin position="1"/>
        <end position="28"/>
    </location>
</feature>
<feature type="compositionally biased region" description="Basic and acidic residues" evidence="1">
    <location>
        <begin position="1"/>
        <end position="22"/>
    </location>
</feature>
<dbReference type="STRING" id="1231341.Abor_031_082"/>
<gene>
    <name evidence="3" type="ORF">Abor_031_082</name>
</gene>
<dbReference type="SUPFAM" id="SSF47598">
    <property type="entry name" value="Ribbon-helix-helix"/>
    <property type="match status" value="1"/>
</dbReference>